<evidence type="ECO:0000256" key="9">
    <source>
        <dbReference type="ARBA" id="ARBA00023242"/>
    </source>
</evidence>
<dbReference type="PANTHER" id="PTHR11630">
    <property type="entry name" value="DNA REPLICATION LICENSING FACTOR MCM FAMILY MEMBER"/>
    <property type="match status" value="1"/>
</dbReference>
<dbReference type="PRINTS" id="PR01659">
    <property type="entry name" value="MCMPROTEIN3"/>
</dbReference>
<evidence type="ECO:0000313" key="15">
    <source>
        <dbReference type="EMBL" id="CAH2269691.1"/>
    </source>
</evidence>
<name>A0A8S4SNU8_9NEOP</name>
<feature type="region of interest" description="Disordered" evidence="13">
    <location>
        <begin position="534"/>
        <end position="607"/>
    </location>
</feature>
<evidence type="ECO:0000256" key="13">
    <source>
        <dbReference type="SAM" id="MobiDB-lite"/>
    </source>
</evidence>
<dbReference type="EMBL" id="CAKXAJ010026541">
    <property type="protein sequence ID" value="CAH2269691.1"/>
    <property type="molecule type" value="Genomic_DNA"/>
</dbReference>
<accession>A0A8S4SNU8</accession>
<dbReference type="GO" id="GO:0005524">
    <property type="term" value="F:ATP binding"/>
    <property type="evidence" value="ECO:0007669"/>
    <property type="project" value="UniProtKB-UniRule"/>
</dbReference>
<keyword evidence="9 12" id="KW-0539">Nucleus</keyword>
<evidence type="ECO:0000259" key="14">
    <source>
        <dbReference type="PROSITE" id="PS50051"/>
    </source>
</evidence>
<dbReference type="PRINTS" id="PR01657">
    <property type="entry name" value="MCMFAMILY"/>
</dbReference>
<evidence type="ECO:0000313" key="16">
    <source>
        <dbReference type="Proteomes" id="UP000838756"/>
    </source>
</evidence>
<dbReference type="SUPFAM" id="SSF52540">
    <property type="entry name" value="P-loop containing nucleoside triphosphate hydrolases"/>
    <property type="match status" value="1"/>
</dbReference>
<dbReference type="GO" id="GO:0003697">
    <property type="term" value="F:single-stranded DNA binding"/>
    <property type="evidence" value="ECO:0007669"/>
    <property type="project" value="TreeGrafter"/>
</dbReference>
<keyword evidence="6 12" id="KW-0347">Helicase</keyword>
<sequence>MEDGDFDQRLRDLQREYLEFLDDEEDQGVYMEKVKLMIGEQSRRLIVNINDLRRKNPERAKNLLETAFEEQIAFQKALKEYVSSIDPTYAKEQEEFFVAFSGSFGTKHVTPRSLTSRYLGNLICVEGIVTRVSLVRPKVVRSVHYCPTTKKVMERKYTDLTSFEAFPTTALYPTKDDDGNPLETEYGLSRYKDHQTLTLQEMPERAPAGQLPRSVDVVCDDDLVDACKPGDRVQVVGNYRCLPNKQGSFTAGTFRTILIANNVTQINKEMNLSITREDIKLCKNLAKRTTMDMFELLSKSLAPSIHGHDYIKKAILCLLLGGMEKILPNGTRLRGLEAGAMVLADRGVVCIDEFDKMSDIDRTAIHEVMEQGRVTIAKAGVHASLNARCAVLAAANPVYGRYDQYKTPMENIGLQDSLLSRFDLLFVMLDIADADHDNLISEHVLRMHRYRCAERRAWLRESTNSILMMTASRLDCWYTQPVTARTLETLIRLASAHAKCRLSFQVTQDDALAAIELVHYAYFKKVLLKEKRRKRRASSGDEANGSEAEQPSQPRPKKTRRTEGQRQDPYEFSSDEETEPVLRAAHSSQPEPSQRTTRSTQKTIDPNRLAQFKSTLQQMFREQRVNNLPLDRITASLNEKFCHEVFSADEVDAALQRMTADNQVMMADDMVFLI</sequence>
<comment type="catalytic activity">
    <reaction evidence="10 12">
        <text>ATP + H2O = ADP + phosphate + H(+)</text>
        <dbReference type="Rhea" id="RHEA:13065"/>
        <dbReference type="ChEBI" id="CHEBI:15377"/>
        <dbReference type="ChEBI" id="CHEBI:15378"/>
        <dbReference type="ChEBI" id="CHEBI:30616"/>
        <dbReference type="ChEBI" id="CHEBI:43474"/>
        <dbReference type="ChEBI" id="CHEBI:456216"/>
        <dbReference type="EC" id="3.6.4.12"/>
    </reaction>
</comment>
<dbReference type="Pfam" id="PF17855">
    <property type="entry name" value="MCM_lid"/>
    <property type="match status" value="1"/>
</dbReference>
<dbReference type="InterPro" id="IPR041562">
    <property type="entry name" value="MCM_lid"/>
</dbReference>
<evidence type="ECO:0000256" key="10">
    <source>
        <dbReference type="ARBA" id="ARBA00047995"/>
    </source>
</evidence>
<dbReference type="InterPro" id="IPR033762">
    <property type="entry name" value="MCM_OB"/>
</dbReference>
<reference evidence="15" key="1">
    <citation type="submission" date="2022-03" db="EMBL/GenBank/DDBJ databases">
        <authorList>
            <person name="Lindestad O."/>
        </authorList>
    </citation>
    <scope>NUCLEOTIDE SEQUENCE</scope>
</reference>
<comment type="subcellular location">
    <subcellularLocation>
        <location evidence="1 12">Nucleus</location>
    </subcellularLocation>
</comment>
<dbReference type="Pfam" id="PF00493">
    <property type="entry name" value="MCM"/>
    <property type="match status" value="2"/>
</dbReference>
<dbReference type="Gene3D" id="2.20.28.10">
    <property type="match status" value="1"/>
</dbReference>
<dbReference type="InterPro" id="IPR001208">
    <property type="entry name" value="MCM_dom"/>
</dbReference>
<dbReference type="EC" id="3.6.4.12" evidence="12"/>
<evidence type="ECO:0000256" key="3">
    <source>
        <dbReference type="ARBA" id="ARBA00022705"/>
    </source>
</evidence>
<dbReference type="Pfam" id="PF17207">
    <property type="entry name" value="MCM_OB"/>
    <property type="match status" value="1"/>
</dbReference>
<dbReference type="InterPro" id="IPR012340">
    <property type="entry name" value="NA-bd_OB-fold"/>
</dbReference>
<dbReference type="GO" id="GO:1902975">
    <property type="term" value="P:mitotic DNA replication initiation"/>
    <property type="evidence" value="ECO:0007669"/>
    <property type="project" value="TreeGrafter"/>
</dbReference>
<keyword evidence="3 12" id="KW-0235">DNA replication</keyword>
<evidence type="ECO:0000256" key="1">
    <source>
        <dbReference type="ARBA" id="ARBA00004123"/>
    </source>
</evidence>
<dbReference type="Pfam" id="PF23191">
    <property type="entry name" value="WHD_MCM3_C"/>
    <property type="match status" value="1"/>
</dbReference>
<dbReference type="PROSITE" id="PS50051">
    <property type="entry name" value="MCM_2"/>
    <property type="match status" value="1"/>
</dbReference>
<dbReference type="InterPro" id="IPR008046">
    <property type="entry name" value="Mcm3"/>
</dbReference>
<comment type="subunit">
    <text evidence="12">Component of the MCM2-7 complex.</text>
</comment>
<dbReference type="AlphaFoldDB" id="A0A8S4SNU8"/>
<dbReference type="PANTHER" id="PTHR11630:SF46">
    <property type="entry name" value="DNA REPLICATION LICENSING FACTOR MCM3-RELATED"/>
    <property type="match status" value="1"/>
</dbReference>
<dbReference type="GO" id="GO:0000727">
    <property type="term" value="P:double-strand break repair via break-induced replication"/>
    <property type="evidence" value="ECO:0007669"/>
    <property type="project" value="TreeGrafter"/>
</dbReference>
<dbReference type="Gene3D" id="3.40.50.300">
    <property type="entry name" value="P-loop containing nucleotide triphosphate hydrolases"/>
    <property type="match status" value="2"/>
</dbReference>
<dbReference type="SUPFAM" id="SSF50249">
    <property type="entry name" value="Nucleic acid-binding proteins"/>
    <property type="match status" value="1"/>
</dbReference>
<dbReference type="FunFam" id="2.20.28.10:FF:000008">
    <property type="entry name" value="DNA helicase"/>
    <property type="match status" value="1"/>
</dbReference>
<organism evidence="15 16">
    <name type="scientific">Pararge aegeria aegeria</name>
    <dbReference type="NCBI Taxonomy" id="348720"/>
    <lineage>
        <taxon>Eukaryota</taxon>
        <taxon>Metazoa</taxon>
        <taxon>Ecdysozoa</taxon>
        <taxon>Arthropoda</taxon>
        <taxon>Hexapoda</taxon>
        <taxon>Insecta</taxon>
        <taxon>Pterygota</taxon>
        <taxon>Neoptera</taxon>
        <taxon>Endopterygota</taxon>
        <taxon>Lepidoptera</taxon>
        <taxon>Glossata</taxon>
        <taxon>Ditrysia</taxon>
        <taxon>Papilionoidea</taxon>
        <taxon>Nymphalidae</taxon>
        <taxon>Satyrinae</taxon>
        <taxon>Satyrini</taxon>
        <taxon>Parargina</taxon>
        <taxon>Pararge</taxon>
    </lineage>
</organism>
<keyword evidence="7 11" id="KW-0067">ATP-binding</keyword>
<dbReference type="InterPro" id="IPR027417">
    <property type="entry name" value="P-loop_NTPase"/>
</dbReference>
<evidence type="ECO:0000256" key="12">
    <source>
        <dbReference type="RuleBase" id="RU368061"/>
    </source>
</evidence>
<dbReference type="GO" id="GO:0017116">
    <property type="term" value="F:single-stranded DNA helicase activity"/>
    <property type="evidence" value="ECO:0007669"/>
    <property type="project" value="TreeGrafter"/>
</dbReference>
<dbReference type="Gene3D" id="3.30.1640.10">
    <property type="entry name" value="mini-chromosome maintenance (MCM) complex, chain A, domain 1"/>
    <property type="match status" value="1"/>
</dbReference>
<dbReference type="InterPro" id="IPR056575">
    <property type="entry name" value="WH_MCM3_C"/>
</dbReference>
<keyword evidence="16" id="KW-1185">Reference proteome</keyword>
<dbReference type="GO" id="GO:0016787">
    <property type="term" value="F:hydrolase activity"/>
    <property type="evidence" value="ECO:0007669"/>
    <property type="project" value="UniProtKB-KW"/>
</dbReference>
<dbReference type="GO" id="GO:0005634">
    <property type="term" value="C:nucleus"/>
    <property type="evidence" value="ECO:0007669"/>
    <property type="project" value="UniProtKB-SubCell"/>
</dbReference>
<dbReference type="GO" id="GO:0042555">
    <property type="term" value="C:MCM complex"/>
    <property type="evidence" value="ECO:0007669"/>
    <property type="project" value="UniProtKB-UniRule"/>
</dbReference>
<evidence type="ECO:0000256" key="7">
    <source>
        <dbReference type="ARBA" id="ARBA00022840"/>
    </source>
</evidence>
<dbReference type="Pfam" id="PF14551">
    <property type="entry name" value="MCM_N"/>
    <property type="match status" value="1"/>
</dbReference>
<keyword evidence="5 12" id="KW-0378">Hydrolase</keyword>
<evidence type="ECO:0000256" key="5">
    <source>
        <dbReference type="ARBA" id="ARBA00022801"/>
    </source>
</evidence>
<dbReference type="InterPro" id="IPR031327">
    <property type="entry name" value="MCM"/>
</dbReference>
<comment type="similarity">
    <text evidence="2 11">Belongs to the MCM family.</text>
</comment>
<dbReference type="Proteomes" id="UP000838756">
    <property type="component" value="Unassembled WGS sequence"/>
</dbReference>
<dbReference type="FunFam" id="3.30.1640.10:FF:000002">
    <property type="entry name" value="DNA helicase"/>
    <property type="match status" value="1"/>
</dbReference>
<gene>
    <name evidence="15" type="primary">jg18938</name>
    <name evidence="15" type="ORF">PAEG_LOCUS27797</name>
</gene>
<dbReference type="InterPro" id="IPR018525">
    <property type="entry name" value="MCM_CS"/>
</dbReference>
<evidence type="ECO:0000256" key="8">
    <source>
        <dbReference type="ARBA" id="ARBA00023125"/>
    </source>
</evidence>
<dbReference type="OrthoDB" id="1882346at2759"/>
<evidence type="ECO:0000256" key="11">
    <source>
        <dbReference type="RuleBase" id="RU004070"/>
    </source>
</evidence>
<feature type="compositionally biased region" description="Polar residues" evidence="13">
    <location>
        <begin position="586"/>
        <end position="604"/>
    </location>
</feature>
<comment type="function">
    <text evidence="12">Acts as component of the MCM2-7 complex (MCM complex) which is the replicative helicase essential for 'once per cell cycle' DNA replication initiation and elongation in eukaryotic cells. The active ATPase sites in the MCM2-7 ring are formed through the interaction surfaces of two neighboring subunits such that a critical structure of a conserved arginine finger motif is provided in trans relative to the ATP-binding site of the Walker A box of the adjacent subunit. The six ATPase active sites, however, are likely to contribute differentially to the complex helicase activity.</text>
</comment>
<evidence type="ECO:0000256" key="2">
    <source>
        <dbReference type="ARBA" id="ARBA00008010"/>
    </source>
</evidence>
<keyword evidence="4 11" id="KW-0547">Nucleotide-binding</keyword>
<dbReference type="InterPro" id="IPR027925">
    <property type="entry name" value="MCM_N"/>
</dbReference>
<feature type="domain" description="MCM C-terminal AAA(+) ATPase" evidence="14">
    <location>
        <begin position="293"/>
        <end position="444"/>
    </location>
</feature>
<dbReference type="PROSITE" id="PS00847">
    <property type="entry name" value="MCM_1"/>
    <property type="match status" value="1"/>
</dbReference>
<proteinExistence type="inferred from homology"/>
<evidence type="ECO:0000256" key="6">
    <source>
        <dbReference type="ARBA" id="ARBA00022806"/>
    </source>
</evidence>
<protein>
    <recommendedName>
        <fullName evidence="12">DNA replication licensing factor MCM3</fullName>
        <ecNumber evidence="12">3.6.4.12</ecNumber>
    </recommendedName>
</protein>
<dbReference type="Gene3D" id="2.40.50.140">
    <property type="entry name" value="Nucleic acid-binding proteins"/>
    <property type="match status" value="1"/>
</dbReference>
<dbReference type="SMART" id="SM00350">
    <property type="entry name" value="MCM"/>
    <property type="match status" value="1"/>
</dbReference>
<evidence type="ECO:0000256" key="4">
    <source>
        <dbReference type="ARBA" id="ARBA00022741"/>
    </source>
</evidence>
<comment type="caution">
    <text evidence="15">The sequence shown here is derived from an EMBL/GenBank/DDBJ whole genome shotgun (WGS) entry which is preliminary data.</text>
</comment>
<dbReference type="GO" id="GO:0006271">
    <property type="term" value="P:DNA strand elongation involved in DNA replication"/>
    <property type="evidence" value="ECO:0007669"/>
    <property type="project" value="TreeGrafter"/>
</dbReference>
<keyword evidence="8 11" id="KW-0238">DNA-binding</keyword>